<evidence type="ECO:0000313" key="2">
    <source>
        <dbReference type="EMBL" id="UOQ43857.1"/>
    </source>
</evidence>
<feature type="transmembrane region" description="Helical" evidence="1">
    <location>
        <begin position="26"/>
        <end position="49"/>
    </location>
</feature>
<keyword evidence="3" id="KW-1185">Reference proteome</keyword>
<keyword evidence="1" id="KW-1133">Transmembrane helix</keyword>
<gene>
    <name evidence="2" type="ORF">MUN89_18570</name>
</gene>
<dbReference type="RefSeq" id="WP_244709357.1">
    <property type="nucleotide sequence ID" value="NZ_CP095073.1"/>
</dbReference>
<proteinExistence type="predicted"/>
<protein>
    <submittedName>
        <fullName evidence="2">Uncharacterized protein</fullName>
    </submittedName>
</protein>
<organism evidence="2 3">
    <name type="scientific">Halobacillus salinarum</name>
    <dbReference type="NCBI Taxonomy" id="2932257"/>
    <lineage>
        <taxon>Bacteria</taxon>
        <taxon>Bacillati</taxon>
        <taxon>Bacillota</taxon>
        <taxon>Bacilli</taxon>
        <taxon>Bacillales</taxon>
        <taxon>Bacillaceae</taxon>
        <taxon>Halobacillus</taxon>
    </lineage>
</organism>
<name>A0ABY4EII7_9BACI</name>
<evidence type="ECO:0000313" key="3">
    <source>
        <dbReference type="Proteomes" id="UP000831787"/>
    </source>
</evidence>
<dbReference type="EMBL" id="CP095073">
    <property type="protein sequence ID" value="UOQ43857.1"/>
    <property type="molecule type" value="Genomic_DNA"/>
</dbReference>
<dbReference type="Proteomes" id="UP000831787">
    <property type="component" value="Chromosome"/>
</dbReference>
<keyword evidence="1" id="KW-0472">Membrane</keyword>
<keyword evidence="1" id="KW-0812">Transmembrane</keyword>
<feature type="transmembrane region" description="Helical" evidence="1">
    <location>
        <begin position="61"/>
        <end position="89"/>
    </location>
</feature>
<evidence type="ECO:0000256" key="1">
    <source>
        <dbReference type="SAM" id="Phobius"/>
    </source>
</evidence>
<reference evidence="2 3" key="1">
    <citation type="submission" date="2022-04" db="EMBL/GenBank/DDBJ databases">
        <title>Halobacillus sp. isolated from saltern.</title>
        <authorList>
            <person name="Won M."/>
            <person name="Lee C.-M."/>
            <person name="Woen H.-Y."/>
            <person name="Kwon S.-W."/>
        </authorList>
    </citation>
    <scope>NUCLEOTIDE SEQUENCE [LARGE SCALE GENOMIC DNA]</scope>
    <source>
        <strain evidence="2 3">SSBR10-3</strain>
    </source>
</reference>
<accession>A0ABY4EII7</accession>
<sequence length="102" mass="11042">MKISTLLKWITGIAEALLAIPVAGGLFILSTGWGALMFMFVLHLITLIFSIREQRFSSGSILGLITSMVGAIPIVGWLMHSITALVLLIDGALSMRTEQKVE</sequence>